<dbReference type="CDD" id="cd12320">
    <property type="entry name" value="RRM6_RBM19_RRM5_MRD1"/>
    <property type="match status" value="1"/>
</dbReference>
<evidence type="ECO:0000256" key="6">
    <source>
        <dbReference type="ARBA" id="ARBA00022884"/>
    </source>
</evidence>
<comment type="subcellular location">
    <subcellularLocation>
        <location evidence="1">Nucleus</location>
    </subcellularLocation>
</comment>
<dbReference type="GO" id="GO:1990904">
    <property type="term" value="C:ribonucleoprotein complex"/>
    <property type="evidence" value="ECO:0007669"/>
    <property type="project" value="UniProtKB-KW"/>
</dbReference>
<evidence type="ECO:0000256" key="5">
    <source>
        <dbReference type="ARBA" id="ARBA00022737"/>
    </source>
</evidence>
<evidence type="ECO:0000256" key="3">
    <source>
        <dbReference type="ARBA" id="ARBA00013428"/>
    </source>
</evidence>
<feature type="compositionally biased region" description="Basic and acidic residues" evidence="10">
    <location>
        <begin position="111"/>
        <end position="127"/>
    </location>
</feature>
<organism evidence="12 13">
    <name type="scientific">Obba rivulosa</name>
    <dbReference type="NCBI Taxonomy" id="1052685"/>
    <lineage>
        <taxon>Eukaryota</taxon>
        <taxon>Fungi</taxon>
        <taxon>Dikarya</taxon>
        <taxon>Basidiomycota</taxon>
        <taxon>Agaricomycotina</taxon>
        <taxon>Agaricomycetes</taxon>
        <taxon>Polyporales</taxon>
        <taxon>Gelatoporiaceae</taxon>
        <taxon>Obba</taxon>
    </lineage>
</organism>
<evidence type="ECO:0000256" key="4">
    <source>
        <dbReference type="ARBA" id="ARBA00022552"/>
    </source>
</evidence>
<dbReference type="InterPro" id="IPR012677">
    <property type="entry name" value="Nucleotide-bd_a/b_plait_sf"/>
</dbReference>
<accession>A0A8E2ANN6</accession>
<evidence type="ECO:0000313" key="13">
    <source>
        <dbReference type="Proteomes" id="UP000250043"/>
    </source>
</evidence>
<gene>
    <name evidence="12" type="ORF">OBBRIDRAFT_795808</name>
</gene>
<dbReference type="InterPro" id="IPR035979">
    <property type="entry name" value="RBD_domain_sf"/>
</dbReference>
<keyword evidence="7" id="KW-0539">Nucleus</keyword>
<feature type="region of interest" description="Disordered" evidence="10">
    <location>
        <begin position="213"/>
        <end position="252"/>
    </location>
</feature>
<dbReference type="SUPFAM" id="SSF54928">
    <property type="entry name" value="RNA-binding domain, RBD"/>
    <property type="match status" value="4"/>
</dbReference>
<evidence type="ECO:0000256" key="1">
    <source>
        <dbReference type="ARBA" id="ARBA00004123"/>
    </source>
</evidence>
<evidence type="ECO:0000256" key="7">
    <source>
        <dbReference type="ARBA" id="ARBA00023242"/>
    </source>
</evidence>
<feature type="compositionally biased region" description="Acidic residues" evidence="10">
    <location>
        <begin position="229"/>
        <end position="251"/>
    </location>
</feature>
<keyword evidence="6 9" id="KW-0694">RNA-binding</keyword>
<dbReference type="SMART" id="SM00360">
    <property type="entry name" value="RRM"/>
    <property type="match status" value="5"/>
</dbReference>
<dbReference type="Gene3D" id="3.30.70.330">
    <property type="match status" value="5"/>
</dbReference>
<feature type="domain" description="RRM" evidence="11">
    <location>
        <begin position="575"/>
        <end position="658"/>
    </location>
</feature>
<dbReference type="CDD" id="cd12568">
    <property type="entry name" value="RRM3_MRD1"/>
    <property type="match status" value="1"/>
</dbReference>
<feature type="domain" description="RRM" evidence="11">
    <location>
        <begin position="451"/>
        <end position="523"/>
    </location>
</feature>
<dbReference type="CDD" id="cd12316">
    <property type="entry name" value="RRM3_RBM19_RRM2_MRD1"/>
    <property type="match status" value="1"/>
</dbReference>
<feature type="region of interest" description="Disordered" evidence="10">
    <location>
        <begin position="763"/>
        <end position="790"/>
    </location>
</feature>
<protein>
    <recommendedName>
        <fullName evidence="3">Multiple RNA-binding domain-containing protein 1</fullName>
    </recommendedName>
</protein>
<feature type="region of interest" description="Disordered" evidence="10">
    <location>
        <begin position="342"/>
        <end position="367"/>
    </location>
</feature>
<keyword evidence="5" id="KW-0677">Repeat</keyword>
<dbReference type="InterPro" id="IPR034482">
    <property type="entry name" value="Mrd1_RRM3"/>
</dbReference>
<comment type="similarity">
    <text evidence="2">Belongs to the RRM MRD1 family.</text>
</comment>
<dbReference type="Pfam" id="PF00076">
    <property type="entry name" value="RRM_1"/>
    <property type="match status" value="5"/>
</dbReference>
<dbReference type="PROSITE" id="PS50102">
    <property type="entry name" value="RRM"/>
    <property type="match status" value="5"/>
</dbReference>
<dbReference type="AlphaFoldDB" id="A0A8E2ANN6"/>
<keyword evidence="4" id="KW-0698">rRNA processing</keyword>
<feature type="region of interest" description="Disordered" evidence="10">
    <location>
        <begin position="100"/>
        <end position="127"/>
    </location>
</feature>
<dbReference type="Proteomes" id="UP000250043">
    <property type="component" value="Unassembled WGS sequence"/>
</dbReference>
<dbReference type="OrthoDB" id="439639at2759"/>
<evidence type="ECO:0000256" key="8">
    <source>
        <dbReference type="ARBA" id="ARBA00023274"/>
    </source>
</evidence>
<dbReference type="GO" id="GO:0006364">
    <property type="term" value="P:rRNA processing"/>
    <property type="evidence" value="ECO:0007669"/>
    <property type="project" value="UniProtKB-KW"/>
</dbReference>
<dbReference type="CDD" id="cd12565">
    <property type="entry name" value="RRM1_MRD1"/>
    <property type="match status" value="1"/>
</dbReference>
<dbReference type="InterPro" id="IPR000504">
    <property type="entry name" value="RRM_dom"/>
</dbReference>
<feature type="domain" description="RRM" evidence="11">
    <location>
        <begin position="675"/>
        <end position="752"/>
    </location>
</feature>
<keyword evidence="8" id="KW-0687">Ribonucleoprotein</keyword>
<sequence length="790" mass="85677">MSRLIVKNLPSYLTQQRLRAHFESKDGPGGTLTDVKVVLRPDGTSRRFGFVGYKSPAEAERAKKWYDRTFVDGSRISVEIVEGVRDARPKKRPRLDLALAAGEAASGPSKSEIKSKSKDAKKGIDDSSKTNALADEFLQIMQPRAKKGPSWAAGDVIQPIASTSTAIQPAPAKAKKAKAKDVLTVPATDDALHVEEQPRADAVSDMEWLQRHTRSTLDEAPTTDKVFEQSDDDADEAEDGSEVGDVDEPDEDPVKATILQTGRLFLRNLAYACTEAELQELFSPYGEIAQVHIPVDPGTKQPKGLAYVTFTQPNNAVAAFEALDKTSFQGRILHVLPAVDRKGKEKEGEGAGDAGRKKSLKEERDAKRKASAGREFNWAMLYMNSDAVVSSIADRLHIPKSEILDPASDNTAVKLALAETHIIQETKTFLEENGVVLSALSPGHRVKRSDTIILVKNIPYGTSPETLRSLFEPHGTLRRVLIPPAGTIAVVEFEHADDGGRAFKALSYRRLGNAVMYLEKGPIGMFAEGSAAPLADGEPAVKSAASKAEPVKLSEQIATAEAGGADDEPPLSAGSTLFVKNLSFATTEAGLSAIARHLPGFAFARVQTKPAPNKPGERLSMGYGFVGFKTKEDATRGAKALEGTVLDGHALSVKWAGRGTEDDAKADEAVKAKGTKMIVKNVPFEATKKDIRELFSAHAQLKSVRLPRKFDHRTRGFAFLEFTTHAEATRAYATLRHTHLLGRHLVLEWAEDTQDIDALRQKAGVGYGGGKDVPGRKRKLEMGDEGEEED</sequence>
<reference evidence="12 13" key="1">
    <citation type="submission" date="2016-07" db="EMBL/GenBank/DDBJ databases">
        <title>Draft genome of the white-rot fungus Obba rivulosa 3A-2.</title>
        <authorList>
            <consortium name="DOE Joint Genome Institute"/>
            <person name="Miettinen O."/>
            <person name="Riley R."/>
            <person name="Acob R."/>
            <person name="Barry K."/>
            <person name="Cullen D."/>
            <person name="De Vries R."/>
            <person name="Hainaut M."/>
            <person name="Hatakka A."/>
            <person name="Henrissat B."/>
            <person name="Hilden K."/>
            <person name="Kuo R."/>
            <person name="Labutti K."/>
            <person name="Lipzen A."/>
            <person name="Makela M.R."/>
            <person name="Sandor L."/>
            <person name="Spatafora J.W."/>
            <person name="Grigoriev I.V."/>
            <person name="Hibbett D.S."/>
        </authorList>
    </citation>
    <scope>NUCLEOTIDE SEQUENCE [LARGE SCALE GENOMIC DNA]</scope>
    <source>
        <strain evidence="12 13">3A-2</strain>
    </source>
</reference>
<name>A0A8E2ANN6_9APHY</name>
<evidence type="ECO:0000313" key="12">
    <source>
        <dbReference type="EMBL" id="OCH87831.1"/>
    </source>
</evidence>
<evidence type="ECO:0000256" key="2">
    <source>
        <dbReference type="ARBA" id="ARBA00008033"/>
    </source>
</evidence>
<proteinExistence type="inferred from homology"/>
<evidence type="ECO:0000256" key="9">
    <source>
        <dbReference type="PROSITE-ProRule" id="PRU00176"/>
    </source>
</evidence>
<dbReference type="GO" id="GO:0003723">
    <property type="term" value="F:RNA binding"/>
    <property type="evidence" value="ECO:0007669"/>
    <property type="project" value="UniProtKB-UniRule"/>
</dbReference>
<dbReference type="GO" id="GO:0005634">
    <property type="term" value="C:nucleus"/>
    <property type="evidence" value="ECO:0007669"/>
    <property type="project" value="UniProtKB-SubCell"/>
</dbReference>
<feature type="domain" description="RRM" evidence="11">
    <location>
        <begin position="2"/>
        <end position="83"/>
    </location>
</feature>
<dbReference type="EMBL" id="KV722471">
    <property type="protein sequence ID" value="OCH87831.1"/>
    <property type="molecule type" value="Genomic_DNA"/>
</dbReference>
<feature type="domain" description="RRM" evidence="11">
    <location>
        <begin position="262"/>
        <end position="340"/>
    </location>
</feature>
<dbReference type="PANTHER" id="PTHR10352">
    <property type="entry name" value="EUKARYOTIC TRANSLATION INITIATION FACTOR 3 SUBUNIT G"/>
    <property type="match status" value="1"/>
</dbReference>
<evidence type="ECO:0000259" key="11">
    <source>
        <dbReference type="PROSITE" id="PS50102"/>
    </source>
</evidence>
<keyword evidence="13" id="KW-1185">Reference proteome</keyword>
<evidence type="ECO:0000256" key="10">
    <source>
        <dbReference type="SAM" id="MobiDB-lite"/>
    </source>
</evidence>